<dbReference type="VEuPathDB" id="FungiDB:BTJ68_08732"/>
<dbReference type="InterPro" id="IPR009038">
    <property type="entry name" value="GOLD_dom"/>
</dbReference>
<feature type="domain" description="GOLD" evidence="10">
    <location>
        <begin position="33"/>
        <end position="121"/>
    </location>
</feature>
<dbReference type="InterPro" id="IPR015720">
    <property type="entry name" value="Emp24-like"/>
</dbReference>
<evidence type="ECO:0000256" key="3">
    <source>
        <dbReference type="ARBA" id="ARBA00022692"/>
    </source>
</evidence>
<keyword evidence="4 9" id="KW-0732">Signal</keyword>
<sequence>MLALLLPFLSLLALFTTHASATALTYKLVPNEKECFYTHIEKPGVKIAFYFAVQTGGSFDINYAVYGPAKEAGKERVVLDGEKERQGDFVFTANEAGEYRFCFDNNMSTVSDKLVDFEIAVENEVRSSLPQKAGATPEQLSGVEETILKLSGQVSTLVRQQKYFRTRENRNFSTVRSTEGRIFRFSLLESGLMVAMAALQVFIVKMFFTGGRKGEIILLYILFGCGLILTLSQVTYKLSSCSDLVYRLYTIYAVNSGLKFSAPGLFDWYSVFYIHQCYVHQWHNCTSATLTTGPTRPRANKTDSGCRRSSCQTIYALLGSSLLSKIGRHQAEGVAFMTSNEVEGSYRAATPCIGKSGFLRPRRHCQTT</sequence>
<name>A0A3M6Y3G9_HORWE</name>
<comment type="subcellular location">
    <subcellularLocation>
        <location evidence="7">Endomembrane system</location>
        <topology evidence="7">Single-pass membrane protein</topology>
    </subcellularLocation>
    <subcellularLocation>
        <location evidence="1">Membrane</location>
        <topology evidence="1">Single-pass type I membrane protein</topology>
    </subcellularLocation>
</comment>
<evidence type="ECO:0000256" key="7">
    <source>
        <dbReference type="ARBA" id="ARBA00037847"/>
    </source>
</evidence>
<evidence type="ECO:0000256" key="4">
    <source>
        <dbReference type="ARBA" id="ARBA00022729"/>
    </source>
</evidence>
<dbReference type="EMBL" id="QWIK01001118">
    <property type="protein sequence ID" value="RMX97411.1"/>
    <property type="molecule type" value="Genomic_DNA"/>
</dbReference>
<protein>
    <recommendedName>
        <fullName evidence="10">GOLD domain-containing protein</fullName>
    </recommendedName>
</protein>
<dbReference type="GO" id="GO:0012505">
    <property type="term" value="C:endomembrane system"/>
    <property type="evidence" value="ECO:0007669"/>
    <property type="project" value="UniProtKB-SubCell"/>
</dbReference>
<organism evidence="11 14">
    <name type="scientific">Hortaea werneckii</name>
    <name type="common">Black yeast</name>
    <name type="synonym">Cladosporium werneckii</name>
    <dbReference type="NCBI Taxonomy" id="91943"/>
    <lineage>
        <taxon>Eukaryota</taxon>
        <taxon>Fungi</taxon>
        <taxon>Dikarya</taxon>
        <taxon>Ascomycota</taxon>
        <taxon>Pezizomycotina</taxon>
        <taxon>Dothideomycetes</taxon>
        <taxon>Dothideomycetidae</taxon>
        <taxon>Mycosphaerellales</taxon>
        <taxon>Teratosphaeriaceae</taxon>
        <taxon>Hortaea</taxon>
    </lineage>
</organism>
<keyword evidence="6 8" id="KW-0472">Membrane</keyword>
<proteinExistence type="inferred from homology"/>
<evidence type="ECO:0000259" key="10">
    <source>
        <dbReference type="PROSITE" id="PS50866"/>
    </source>
</evidence>
<evidence type="ECO:0000313" key="11">
    <source>
        <dbReference type="EMBL" id="RMX97411.1"/>
    </source>
</evidence>
<dbReference type="AlphaFoldDB" id="A0A3M6Y3G9"/>
<reference evidence="13 14" key="1">
    <citation type="journal article" date="2018" name="BMC Genomics">
        <title>Genomic evidence for intraspecific hybridization in a clonal and extremely halotolerant yeast.</title>
        <authorList>
            <person name="Gostincar C."/>
            <person name="Stajich J.E."/>
            <person name="Zupancic J."/>
            <person name="Zalar P."/>
            <person name="Gunde-Cimerman N."/>
        </authorList>
    </citation>
    <scope>NUCLEOTIDE SEQUENCE [LARGE SCALE GENOMIC DNA]</scope>
    <source>
        <strain evidence="12 13">EXF-6651</strain>
        <strain evidence="11 14">EXF-6654</strain>
    </source>
</reference>
<feature type="chain" id="PRO_5044595245" description="GOLD domain-containing protein" evidence="9">
    <location>
        <begin position="22"/>
        <end position="368"/>
    </location>
</feature>
<dbReference type="EMBL" id="QWIM01000268">
    <property type="protein sequence ID" value="RMY36923.1"/>
    <property type="molecule type" value="Genomic_DNA"/>
</dbReference>
<dbReference type="GO" id="GO:0016020">
    <property type="term" value="C:membrane"/>
    <property type="evidence" value="ECO:0007669"/>
    <property type="project" value="UniProtKB-SubCell"/>
</dbReference>
<evidence type="ECO:0000256" key="2">
    <source>
        <dbReference type="ARBA" id="ARBA00007104"/>
    </source>
</evidence>
<dbReference type="Proteomes" id="UP000276864">
    <property type="component" value="Unassembled WGS sequence"/>
</dbReference>
<evidence type="ECO:0000256" key="8">
    <source>
        <dbReference type="SAM" id="Phobius"/>
    </source>
</evidence>
<keyword evidence="5 8" id="KW-1133">Transmembrane helix</keyword>
<evidence type="ECO:0000313" key="14">
    <source>
        <dbReference type="Proteomes" id="UP000282582"/>
    </source>
</evidence>
<evidence type="ECO:0000256" key="5">
    <source>
        <dbReference type="ARBA" id="ARBA00022989"/>
    </source>
</evidence>
<dbReference type="Gene3D" id="2.60.120.680">
    <property type="entry name" value="GOLD domain"/>
    <property type="match status" value="1"/>
</dbReference>
<dbReference type="SMART" id="SM01190">
    <property type="entry name" value="EMP24_GP25L"/>
    <property type="match status" value="1"/>
</dbReference>
<evidence type="ECO:0000256" key="1">
    <source>
        <dbReference type="ARBA" id="ARBA00004479"/>
    </source>
</evidence>
<dbReference type="PANTHER" id="PTHR22811">
    <property type="entry name" value="TRANSMEMBRANE EMP24 DOMAIN-CONTAINING PROTEIN"/>
    <property type="match status" value="1"/>
</dbReference>
<accession>A0A3M6Y3G9</accession>
<dbReference type="PROSITE" id="PS50866">
    <property type="entry name" value="GOLD"/>
    <property type="match status" value="1"/>
</dbReference>
<comment type="caution">
    <text evidence="11">The sequence shown here is derived from an EMBL/GenBank/DDBJ whole genome shotgun (WGS) entry which is preliminary data.</text>
</comment>
<dbReference type="InterPro" id="IPR036598">
    <property type="entry name" value="GOLD_dom_sf"/>
</dbReference>
<evidence type="ECO:0000313" key="12">
    <source>
        <dbReference type="EMBL" id="RMY36923.1"/>
    </source>
</evidence>
<dbReference type="SUPFAM" id="SSF101576">
    <property type="entry name" value="Supernatant protein factor (SPF), C-terminal domain"/>
    <property type="match status" value="1"/>
</dbReference>
<evidence type="ECO:0000313" key="13">
    <source>
        <dbReference type="Proteomes" id="UP000276864"/>
    </source>
</evidence>
<feature type="transmembrane region" description="Helical" evidence="8">
    <location>
        <begin position="216"/>
        <end position="236"/>
    </location>
</feature>
<feature type="transmembrane region" description="Helical" evidence="8">
    <location>
        <begin position="182"/>
        <end position="204"/>
    </location>
</feature>
<evidence type="ECO:0000256" key="6">
    <source>
        <dbReference type="ARBA" id="ARBA00023136"/>
    </source>
</evidence>
<comment type="similarity">
    <text evidence="2">Belongs to the EMP24/GP25L family.</text>
</comment>
<dbReference type="Proteomes" id="UP000282582">
    <property type="component" value="Unassembled WGS sequence"/>
</dbReference>
<feature type="signal peptide" evidence="9">
    <location>
        <begin position="1"/>
        <end position="21"/>
    </location>
</feature>
<keyword evidence="3 8" id="KW-0812">Transmembrane</keyword>
<dbReference type="Pfam" id="PF01105">
    <property type="entry name" value="EMP24_GP25L"/>
    <property type="match status" value="1"/>
</dbReference>
<evidence type="ECO:0000256" key="9">
    <source>
        <dbReference type="SAM" id="SignalP"/>
    </source>
</evidence>
<gene>
    <name evidence="12" type="ORF">D0866_03601</name>
    <name evidence="11" type="ORF">D0868_10669</name>
</gene>